<feature type="compositionally biased region" description="Basic and acidic residues" evidence="1">
    <location>
        <begin position="59"/>
        <end position="70"/>
    </location>
</feature>
<dbReference type="Proteomes" id="UP000620596">
    <property type="component" value="Unassembled WGS sequence"/>
</dbReference>
<gene>
    <name evidence="3" type="ORF">GCM10011496_21950</name>
</gene>
<evidence type="ECO:0008006" key="5">
    <source>
        <dbReference type="Google" id="ProtNLM"/>
    </source>
</evidence>
<feature type="region of interest" description="Disordered" evidence="1">
    <location>
        <begin position="59"/>
        <end position="79"/>
    </location>
</feature>
<accession>A0A916WIA3</accession>
<evidence type="ECO:0000256" key="1">
    <source>
        <dbReference type="SAM" id="MobiDB-lite"/>
    </source>
</evidence>
<name>A0A916WIA3_9BURK</name>
<dbReference type="AlphaFoldDB" id="A0A916WIA3"/>
<proteinExistence type="predicted"/>
<protein>
    <recommendedName>
        <fullName evidence="5">TIGR04438 family Trp-rich protein</fullName>
    </recommendedName>
</protein>
<comment type="caution">
    <text evidence="3">The sequence shown here is derived from an EMBL/GenBank/DDBJ whole genome shotgun (WGS) entry which is preliminary data.</text>
</comment>
<reference evidence="3" key="1">
    <citation type="journal article" date="2014" name="Int. J. Syst. Evol. Microbiol.">
        <title>Complete genome sequence of Corynebacterium casei LMG S-19264T (=DSM 44701T), isolated from a smear-ripened cheese.</title>
        <authorList>
            <consortium name="US DOE Joint Genome Institute (JGI-PGF)"/>
            <person name="Walter F."/>
            <person name="Albersmeier A."/>
            <person name="Kalinowski J."/>
            <person name="Ruckert C."/>
        </authorList>
    </citation>
    <scope>NUCLEOTIDE SEQUENCE</scope>
    <source>
        <strain evidence="3">CGMCC 1.15322</strain>
    </source>
</reference>
<evidence type="ECO:0000256" key="2">
    <source>
        <dbReference type="SAM" id="Phobius"/>
    </source>
</evidence>
<feature type="transmembrane region" description="Helical" evidence="2">
    <location>
        <begin position="26"/>
        <end position="43"/>
    </location>
</feature>
<dbReference type="InterPro" id="IPR031044">
    <property type="entry name" value="Small_Trp_rich"/>
</dbReference>
<keyword evidence="2" id="KW-0812">Transmembrane</keyword>
<evidence type="ECO:0000313" key="3">
    <source>
        <dbReference type="EMBL" id="GGB00563.1"/>
    </source>
</evidence>
<dbReference type="NCBIfam" id="TIGR04438">
    <property type="entry name" value="small_Trp_rich"/>
    <property type="match status" value="1"/>
</dbReference>
<keyword evidence="4" id="KW-1185">Reference proteome</keyword>
<sequence>MFFLFIGVIGILLKYLEIGPVATLDWWMVLAPFGLAVIWWWWADSSGYTKKKEMEKMDKRKQERIDKQRDAMGMLKKRK</sequence>
<keyword evidence="2" id="KW-1133">Transmembrane helix</keyword>
<dbReference type="EMBL" id="BMIG01000007">
    <property type="protein sequence ID" value="GGB00563.1"/>
    <property type="molecule type" value="Genomic_DNA"/>
</dbReference>
<keyword evidence="2" id="KW-0472">Membrane</keyword>
<reference evidence="3" key="2">
    <citation type="submission" date="2020-09" db="EMBL/GenBank/DDBJ databases">
        <authorList>
            <person name="Sun Q."/>
            <person name="Zhou Y."/>
        </authorList>
    </citation>
    <scope>NUCLEOTIDE SEQUENCE</scope>
    <source>
        <strain evidence="3">CGMCC 1.15322</strain>
    </source>
</reference>
<evidence type="ECO:0000313" key="4">
    <source>
        <dbReference type="Proteomes" id="UP000620596"/>
    </source>
</evidence>
<dbReference type="RefSeq" id="WP_188708554.1">
    <property type="nucleotide sequence ID" value="NZ_BMIG01000007.1"/>
</dbReference>
<organism evidence="3 4">
    <name type="scientific">Polaromonas eurypsychrophila</name>
    <dbReference type="NCBI Taxonomy" id="1614635"/>
    <lineage>
        <taxon>Bacteria</taxon>
        <taxon>Pseudomonadati</taxon>
        <taxon>Pseudomonadota</taxon>
        <taxon>Betaproteobacteria</taxon>
        <taxon>Burkholderiales</taxon>
        <taxon>Comamonadaceae</taxon>
        <taxon>Polaromonas</taxon>
    </lineage>
</organism>